<dbReference type="Proteomes" id="UP000829354">
    <property type="component" value="Chromosome V"/>
</dbReference>
<evidence type="ECO:0000259" key="1">
    <source>
        <dbReference type="Pfam" id="PF25100"/>
    </source>
</evidence>
<protein>
    <recommendedName>
        <fullName evidence="1">DUF7809 domain-containing protein</fullName>
    </recommendedName>
</protein>
<dbReference type="AlphaFoldDB" id="A0AAE9F4H4"/>
<dbReference type="EMBL" id="CP092624">
    <property type="protein sequence ID" value="UMM32725.1"/>
    <property type="molecule type" value="Genomic_DNA"/>
</dbReference>
<name>A0AAE9F4H4_CAEBR</name>
<proteinExistence type="predicted"/>
<dbReference type="InterPro" id="IPR056711">
    <property type="entry name" value="DUF7809"/>
</dbReference>
<dbReference type="PANTHER" id="PTHR21447">
    <property type="entry name" value="RING-TYPE DOMAIN-CONTAINING PROTEIN-RELATED"/>
    <property type="match status" value="1"/>
</dbReference>
<sequence>MCTDGLVEESELVEVESDGAGGGRIRAGGGGIGAGEGGIGATGDGIGAGGAGIGAAGYGLDAVECGIVKIVILKKMHKPPAAPPIPTDRPWLLNPKYPGAGVFYYAFIHEDHHGYIFMRNGEPWLQLEDYQMDYYGGHRTLLVNVEEYRNFPGNLDKFQAELSTPYPVISPRHFQSMSKKSYIYKRDLFPQMQMLTKIPNLRADQDNKPLIQIMAIYSRTKEEMMEGKVEFAPLEFENWVKLGKELSRKFQYATHQNKKYKMKQKNQKTMKFVFDTLKAMLPVNRYDPEFTSLRKLLMRLHELKPVENNHAFYEFILNMMYVIIEEFDKFIKANKSWFLPYPVDRNPITAYVRVFKENKNNYVLGFELLKEMQRCGMNTVQLEEMLQGHRPLFCLDIRNVLQLELKNVERIVVDIVKSHKTPVWFPSYDGTFCLQRLDTVQYFVNWIHTKRYFQDATEETRDKILEALKPLKTVIDYIPFNYRLISEAEFNKTRTEILENLKNAGIVPPAQKREVRQIHPGLWTEKQLVEELKYLDLGRTFPEILKIGNIVLKIKELNHIRDVDMFTAVEMLQSFCIIRRLGIAHHFIIFKEEWFEGLITLSDDSPTD</sequence>
<gene>
    <name evidence="2" type="ORF">L5515_006425</name>
</gene>
<dbReference type="PANTHER" id="PTHR21447:SF11">
    <property type="entry name" value="RING-TYPE DOMAIN-CONTAINING PROTEIN"/>
    <property type="match status" value="1"/>
</dbReference>
<dbReference type="Pfam" id="PF25100">
    <property type="entry name" value="DUF7809"/>
    <property type="match status" value="1"/>
</dbReference>
<accession>A0AAE9F4H4</accession>
<reference evidence="2 3" key="1">
    <citation type="submission" date="2022-04" db="EMBL/GenBank/DDBJ databases">
        <title>Chromosome-level reference genomes for two strains of Caenorhabditis briggsae: an improved platform for comparative genomics.</title>
        <authorList>
            <person name="Stevens L."/>
            <person name="Andersen E."/>
        </authorList>
    </citation>
    <scope>NUCLEOTIDE SEQUENCE [LARGE SCALE GENOMIC DNA]</scope>
    <source>
        <strain evidence="2">VX34</strain>
        <tissue evidence="2">Whole-organism</tissue>
    </source>
</reference>
<evidence type="ECO:0000313" key="3">
    <source>
        <dbReference type="Proteomes" id="UP000829354"/>
    </source>
</evidence>
<evidence type="ECO:0000313" key="2">
    <source>
        <dbReference type="EMBL" id="UMM32725.1"/>
    </source>
</evidence>
<organism evidence="2 3">
    <name type="scientific">Caenorhabditis briggsae</name>
    <dbReference type="NCBI Taxonomy" id="6238"/>
    <lineage>
        <taxon>Eukaryota</taxon>
        <taxon>Metazoa</taxon>
        <taxon>Ecdysozoa</taxon>
        <taxon>Nematoda</taxon>
        <taxon>Chromadorea</taxon>
        <taxon>Rhabditida</taxon>
        <taxon>Rhabditina</taxon>
        <taxon>Rhabditomorpha</taxon>
        <taxon>Rhabditoidea</taxon>
        <taxon>Rhabditidae</taxon>
        <taxon>Peloderinae</taxon>
        <taxon>Caenorhabditis</taxon>
    </lineage>
</organism>
<keyword evidence="3" id="KW-1185">Reference proteome</keyword>
<feature type="domain" description="DUF7809" evidence="1">
    <location>
        <begin position="182"/>
        <end position="341"/>
    </location>
</feature>